<accession>A0A8J3T039</accession>
<reference evidence="2" key="1">
    <citation type="submission" date="2021-01" db="EMBL/GenBank/DDBJ databases">
        <title>Whole genome shotgun sequence of Planobispora takensis NBRC 109077.</title>
        <authorList>
            <person name="Komaki H."/>
            <person name="Tamura T."/>
        </authorList>
    </citation>
    <scope>NUCLEOTIDE SEQUENCE</scope>
    <source>
        <strain evidence="2">NBRC 109077</strain>
    </source>
</reference>
<comment type="caution">
    <text evidence="2">The sequence shown here is derived from an EMBL/GenBank/DDBJ whole genome shotgun (WGS) entry which is preliminary data.</text>
</comment>
<dbReference type="EMBL" id="BOOK01000032">
    <property type="protein sequence ID" value="GII02517.1"/>
    <property type="molecule type" value="Genomic_DNA"/>
</dbReference>
<protein>
    <submittedName>
        <fullName evidence="2">Uncharacterized protein</fullName>
    </submittedName>
</protein>
<name>A0A8J3T039_9ACTN</name>
<proteinExistence type="predicted"/>
<sequence>MHLPADLHAPRRLTVAPRAGKRSCANALRIAGGMLIVGPKSSPRGREESRKLNRDAEDSRSVKRGRGINASGSGVREETE</sequence>
<evidence type="ECO:0000313" key="3">
    <source>
        <dbReference type="Proteomes" id="UP000634476"/>
    </source>
</evidence>
<evidence type="ECO:0000256" key="1">
    <source>
        <dbReference type="SAM" id="MobiDB-lite"/>
    </source>
</evidence>
<evidence type="ECO:0000313" key="2">
    <source>
        <dbReference type="EMBL" id="GII02517.1"/>
    </source>
</evidence>
<organism evidence="2 3">
    <name type="scientific">Planobispora takensis</name>
    <dbReference type="NCBI Taxonomy" id="1367882"/>
    <lineage>
        <taxon>Bacteria</taxon>
        <taxon>Bacillati</taxon>
        <taxon>Actinomycetota</taxon>
        <taxon>Actinomycetes</taxon>
        <taxon>Streptosporangiales</taxon>
        <taxon>Streptosporangiaceae</taxon>
        <taxon>Planobispora</taxon>
    </lineage>
</organism>
<keyword evidence="3" id="KW-1185">Reference proteome</keyword>
<gene>
    <name evidence="2" type="ORF">Pta02_45250</name>
</gene>
<feature type="region of interest" description="Disordered" evidence="1">
    <location>
        <begin position="36"/>
        <end position="80"/>
    </location>
</feature>
<dbReference type="AlphaFoldDB" id="A0A8J3T039"/>
<feature type="compositionally biased region" description="Basic and acidic residues" evidence="1">
    <location>
        <begin position="44"/>
        <end position="61"/>
    </location>
</feature>
<dbReference type="Proteomes" id="UP000634476">
    <property type="component" value="Unassembled WGS sequence"/>
</dbReference>